<dbReference type="AlphaFoldDB" id="A0A397UEQ6"/>
<gene>
    <name evidence="1" type="ORF">C2G38_2210699</name>
</gene>
<organism evidence="1 2">
    <name type="scientific">Gigaspora rosea</name>
    <dbReference type="NCBI Taxonomy" id="44941"/>
    <lineage>
        <taxon>Eukaryota</taxon>
        <taxon>Fungi</taxon>
        <taxon>Fungi incertae sedis</taxon>
        <taxon>Mucoromycota</taxon>
        <taxon>Glomeromycotina</taxon>
        <taxon>Glomeromycetes</taxon>
        <taxon>Diversisporales</taxon>
        <taxon>Gigasporaceae</taxon>
        <taxon>Gigaspora</taxon>
    </lineage>
</organism>
<accession>A0A397UEQ6</accession>
<keyword evidence="2" id="KW-1185">Reference proteome</keyword>
<name>A0A397UEQ6_9GLOM</name>
<evidence type="ECO:0000313" key="1">
    <source>
        <dbReference type="EMBL" id="RIB08795.1"/>
    </source>
</evidence>
<proteinExistence type="predicted"/>
<comment type="caution">
    <text evidence="1">The sequence shown here is derived from an EMBL/GenBank/DDBJ whole genome shotgun (WGS) entry which is preliminary data.</text>
</comment>
<sequence>MDKLVENRDIFKKKFSQIAEALIKQQQDAIEKYDQISYKQSAKKEIFEEEIKFIKLDISKSDEMKIKYKKNSYTGKLNLELNPIRETFQQNINKRNKILTQDIAIEQTELTIKQRNLKIQETYEESASDKYKKTLLEQECGTIDYGIEEILSQNESSFTKSHSQEGYGMEKDKTEDGHKDIYNYTETSQLNNTYIFTLWNISLDVHAYKIKDWLSYYGKTTIKRVNYLEKTKAVVIRINSLADSKLKALKTSWAIQSENGKTLRTTPGEFNENILKERREHKVSISNLPRTATESALVRQLRFIRAKAVYISSNSNSNQRKRATIYFELGENLRNAIKKTVYYYNTKLEWVPRFLEEQKEYSIEP</sequence>
<protein>
    <submittedName>
        <fullName evidence="1">Uncharacterized protein</fullName>
    </submittedName>
</protein>
<reference evidence="1 2" key="1">
    <citation type="submission" date="2018-06" db="EMBL/GenBank/DDBJ databases">
        <title>Comparative genomics reveals the genomic features of Rhizophagus irregularis, R. cerebriforme, R. diaphanum and Gigaspora rosea, and their symbiotic lifestyle signature.</title>
        <authorList>
            <person name="Morin E."/>
            <person name="San Clemente H."/>
            <person name="Chen E.C.H."/>
            <person name="De La Providencia I."/>
            <person name="Hainaut M."/>
            <person name="Kuo A."/>
            <person name="Kohler A."/>
            <person name="Murat C."/>
            <person name="Tang N."/>
            <person name="Roy S."/>
            <person name="Loubradou J."/>
            <person name="Henrissat B."/>
            <person name="Grigoriev I.V."/>
            <person name="Corradi N."/>
            <person name="Roux C."/>
            <person name="Martin F.M."/>
        </authorList>
    </citation>
    <scope>NUCLEOTIDE SEQUENCE [LARGE SCALE GENOMIC DNA]</scope>
    <source>
        <strain evidence="1 2">DAOM 194757</strain>
    </source>
</reference>
<dbReference type="OrthoDB" id="2491014at2759"/>
<dbReference type="EMBL" id="QKWP01001460">
    <property type="protein sequence ID" value="RIB08795.1"/>
    <property type="molecule type" value="Genomic_DNA"/>
</dbReference>
<dbReference type="Proteomes" id="UP000266673">
    <property type="component" value="Unassembled WGS sequence"/>
</dbReference>
<evidence type="ECO:0000313" key="2">
    <source>
        <dbReference type="Proteomes" id="UP000266673"/>
    </source>
</evidence>